<evidence type="ECO:0000256" key="3">
    <source>
        <dbReference type="ARBA" id="ARBA00023163"/>
    </source>
</evidence>
<protein>
    <submittedName>
        <fullName evidence="7">Putative HTH-type transcriptional regulator YbbH</fullName>
    </submittedName>
</protein>
<dbReference type="GO" id="GO:0097367">
    <property type="term" value="F:carbohydrate derivative binding"/>
    <property type="evidence" value="ECO:0007669"/>
    <property type="project" value="InterPro"/>
</dbReference>
<feature type="region of interest" description="Disordered" evidence="4">
    <location>
        <begin position="308"/>
        <end position="331"/>
    </location>
</feature>
<keyword evidence="1" id="KW-0805">Transcription regulation</keyword>
<dbReference type="InterPro" id="IPR009057">
    <property type="entry name" value="Homeodomain-like_sf"/>
</dbReference>
<evidence type="ECO:0000259" key="5">
    <source>
        <dbReference type="PROSITE" id="PS51071"/>
    </source>
</evidence>
<dbReference type="GO" id="GO:0003677">
    <property type="term" value="F:DNA binding"/>
    <property type="evidence" value="ECO:0007669"/>
    <property type="project" value="UniProtKB-KW"/>
</dbReference>
<dbReference type="InterPro" id="IPR001347">
    <property type="entry name" value="SIS_dom"/>
</dbReference>
<dbReference type="InterPro" id="IPR036388">
    <property type="entry name" value="WH-like_DNA-bd_sf"/>
</dbReference>
<proteinExistence type="predicted"/>
<keyword evidence="2" id="KW-0238">DNA-binding</keyword>
<dbReference type="AlphaFoldDB" id="A0A0F0LF69"/>
<name>A0A0F0LF69_9MICO</name>
<dbReference type="PANTHER" id="PTHR30514:SF1">
    <property type="entry name" value="HTH-TYPE TRANSCRIPTIONAL REGULATOR HEXR-RELATED"/>
    <property type="match status" value="1"/>
</dbReference>
<dbReference type="PROSITE" id="PS51071">
    <property type="entry name" value="HTH_RPIR"/>
    <property type="match status" value="1"/>
</dbReference>
<evidence type="ECO:0000259" key="6">
    <source>
        <dbReference type="PROSITE" id="PS51464"/>
    </source>
</evidence>
<dbReference type="Pfam" id="PF01418">
    <property type="entry name" value="HTH_6"/>
    <property type="match status" value="1"/>
</dbReference>
<dbReference type="SUPFAM" id="SSF53697">
    <property type="entry name" value="SIS domain"/>
    <property type="match status" value="1"/>
</dbReference>
<comment type="caution">
    <text evidence="7">The sequence shown here is derived from an EMBL/GenBank/DDBJ whole genome shotgun (WGS) entry which is preliminary data.</text>
</comment>
<dbReference type="PATRIC" id="fig|582680.6.peg.3968"/>
<feature type="domain" description="SIS" evidence="6">
    <location>
        <begin position="155"/>
        <end position="295"/>
    </location>
</feature>
<feature type="domain" description="HTH rpiR-type" evidence="5">
    <location>
        <begin position="29"/>
        <end position="105"/>
    </location>
</feature>
<organism evidence="7 8">
    <name type="scientific">Microbacterium azadirachtae</name>
    <dbReference type="NCBI Taxonomy" id="582680"/>
    <lineage>
        <taxon>Bacteria</taxon>
        <taxon>Bacillati</taxon>
        <taxon>Actinomycetota</taxon>
        <taxon>Actinomycetes</taxon>
        <taxon>Micrococcales</taxon>
        <taxon>Microbacteriaceae</taxon>
        <taxon>Microbacterium</taxon>
    </lineage>
</organism>
<dbReference type="InterPro" id="IPR046348">
    <property type="entry name" value="SIS_dom_sf"/>
</dbReference>
<dbReference type="GO" id="GO:0003700">
    <property type="term" value="F:DNA-binding transcription factor activity"/>
    <property type="evidence" value="ECO:0007669"/>
    <property type="project" value="InterPro"/>
</dbReference>
<dbReference type="Gene3D" id="1.10.10.10">
    <property type="entry name" value="Winged helix-like DNA-binding domain superfamily/Winged helix DNA-binding domain"/>
    <property type="match status" value="1"/>
</dbReference>
<dbReference type="Proteomes" id="UP000033740">
    <property type="component" value="Unassembled WGS sequence"/>
</dbReference>
<sequence>MFFTRTTSIHDAFSPEAMVPLMQDVGNELSITQRISLRRPAMPKAMAKIAAVITAHPTAPVELTITELADQAGTSAATVTRFCRAIGFDGYTQFRVGVAAESGRGDAGTTWRTDIADDIGQDDPADRVLLTLLGLHTRSMEITTRLLDLDNVQLVARAISEARHVDIYGVGGSGVIADEFRGRLYRIGVNAHSWSDVHDGLTSAVLQDGSSVAVGISNTGRTEETIEMLSHARAAGALTVAITTDADSWLASSADVALITASGNPAQRPDDLSIKHAQLLVIDLLYVLVAQRTLGQAATRLAASAMAVSAHRRSSSPVEAPRPQRTKESTR</sequence>
<keyword evidence="3" id="KW-0804">Transcription</keyword>
<dbReference type="Pfam" id="PF01380">
    <property type="entry name" value="SIS"/>
    <property type="match status" value="1"/>
</dbReference>
<gene>
    <name evidence="7" type="primary">ybbH_2</name>
    <name evidence="7" type="ORF">RS86_03880</name>
</gene>
<evidence type="ECO:0000313" key="8">
    <source>
        <dbReference type="Proteomes" id="UP000033740"/>
    </source>
</evidence>
<dbReference type="STRING" id="582680.RS86_03880"/>
<dbReference type="InterPro" id="IPR035472">
    <property type="entry name" value="RpiR-like_SIS"/>
</dbReference>
<dbReference type="EMBL" id="JYIX01000040">
    <property type="protein sequence ID" value="KJL30935.1"/>
    <property type="molecule type" value="Genomic_DNA"/>
</dbReference>
<dbReference type="Gene3D" id="3.40.50.10490">
    <property type="entry name" value="Glucose-6-phosphate isomerase like protein, domain 1"/>
    <property type="match status" value="1"/>
</dbReference>
<evidence type="ECO:0000256" key="2">
    <source>
        <dbReference type="ARBA" id="ARBA00023125"/>
    </source>
</evidence>
<dbReference type="CDD" id="cd05013">
    <property type="entry name" value="SIS_RpiR"/>
    <property type="match status" value="1"/>
</dbReference>
<evidence type="ECO:0000313" key="7">
    <source>
        <dbReference type="EMBL" id="KJL30935.1"/>
    </source>
</evidence>
<reference evidence="7 8" key="1">
    <citation type="submission" date="2015-02" db="EMBL/GenBank/DDBJ databases">
        <title>Draft genome sequences of ten Microbacterium spp. with emphasis on heavy metal contaminated environments.</title>
        <authorList>
            <person name="Corretto E."/>
        </authorList>
    </citation>
    <scope>NUCLEOTIDE SEQUENCE [LARGE SCALE GENOMIC DNA]</scope>
    <source>
        <strain evidence="7 8">ARN176</strain>
    </source>
</reference>
<dbReference type="PANTHER" id="PTHR30514">
    <property type="entry name" value="GLUCOKINASE"/>
    <property type="match status" value="1"/>
</dbReference>
<evidence type="ECO:0000256" key="1">
    <source>
        <dbReference type="ARBA" id="ARBA00023015"/>
    </source>
</evidence>
<dbReference type="PROSITE" id="PS51464">
    <property type="entry name" value="SIS"/>
    <property type="match status" value="1"/>
</dbReference>
<dbReference type="SUPFAM" id="SSF46689">
    <property type="entry name" value="Homeodomain-like"/>
    <property type="match status" value="1"/>
</dbReference>
<keyword evidence="8" id="KW-1185">Reference proteome</keyword>
<evidence type="ECO:0000256" key="4">
    <source>
        <dbReference type="SAM" id="MobiDB-lite"/>
    </source>
</evidence>
<dbReference type="InterPro" id="IPR047640">
    <property type="entry name" value="RpiR-like"/>
</dbReference>
<dbReference type="GO" id="GO:1901135">
    <property type="term" value="P:carbohydrate derivative metabolic process"/>
    <property type="evidence" value="ECO:0007669"/>
    <property type="project" value="InterPro"/>
</dbReference>
<accession>A0A0F0LF69</accession>
<dbReference type="InterPro" id="IPR000281">
    <property type="entry name" value="HTH_RpiR"/>
</dbReference>